<proteinExistence type="inferred from homology"/>
<feature type="transmembrane region" description="Helical" evidence="7">
    <location>
        <begin position="564"/>
        <end position="581"/>
    </location>
</feature>
<keyword evidence="10" id="KW-1185">Reference proteome</keyword>
<keyword evidence="3" id="KW-1003">Cell membrane</keyword>
<dbReference type="PANTHER" id="PTHR33406:SF6">
    <property type="entry name" value="MEMBRANE PROTEIN YDGH-RELATED"/>
    <property type="match status" value="1"/>
</dbReference>
<evidence type="ECO:0000256" key="1">
    <source>
        <dbReference type="ARBA" id="ARBA00004651"/>
    </source>
</evidence>
<feature type="transmembrane region" description="Helical" evidence="7">
    <location>
        <begin position="407"/>
        <end position="426"/>
    </location>
</feature>
<dbReference type="PANTHER" id="PTHR33406">
    <property type="entry name" value="MEMBRANE PROTEIN MJ1562-RELATED"/>
    <property type="match status" value="1"/>
</dbReference>
<feature type="transmembrane region" description="Helical" evidence="7">
    <location>
        <begin position="200"/>
        <end position="218"/>
    </location>
</feature>
<feature type="transmembrane region" description="Helical" evidence="7">
    <location>
        <begin position="588"/>
        <end position="612"/>
    </location>
</feature>
<name>A0ABW0R886_9BACL</name>
<gene>
    <name evidence="9" type="ORF">ACFPQ4_21835</name>
</gene>
<evidence type="ECO:0000256" key="2">
    <source>
        <dbReference type="ARBA" id="ARBA00010157"/>
    </source>
</evidence>
<comment type="similarity">
    <text evidence="2">Belongs to the resistance-nodulation-cell division (RND) (TC 2.A.6) family. MmpL subfamily.</text>
</comment>
<organism evidence="9 10">
    <name type="scientific">Cohnella yongneupensis</name>
    <dbReference type="NCBI Taxonomy" id="425006"/>
    <lineage>
        <taxon>Bacteria</taxon>
        <taxon>Bacillati</taxon>
        <taxon>Bacillota</taxon>
        <taxon>Bacilli</taxon>
        <taxon>Bacillales</taxon>
        <taxon>Paenibacillaceae</taxon>
        <taxon>Cohnella</taxon>
    </lineage>
</organism>
<comment type="caution">
    <text evidence="9">The sequence shown here is derived from an EMBL/GenBank/DDBJ whole genome shotgun (WGS) entry which is preliminary data.</text>
</comment>
<feature type="transmembrane region" description="Helical" evidence="7">
    <location>
        <begin position="667"/>
        <end position="688"/>
    </location>
</feature>
<dbReference type="Proteomes" id="UP001596108">
    <property type="component" value="Unassembled WGS sequence"/>
</dbReference>
<feature type="transmembrane region" description="Helical" evidence="7">
    <location>
        <begin position="298"/>
        <end position="322"/>
    </location>
</feature>
<feature type="domain" description="SSD" evidence="8">
    <location>
        <begin position="260"/>
        <end position="355"/>
    </location>
</feature>
<keyword evidence="5 7" id="KW-1133">Transmembrane helix</keyword>
<evidence type="ECO:0000256" key="4">
    <source>
        <dbReference type="ARBA" id="ARBA00022692"/>
    </source>
</evidence>
<keyword evidence="6 7" id="KW-0472">Membrane</keyword>
<dbReference type="InterPro" id="IPR050545">
    <property type="entry name" value="Mycobact_MmpL"/>
</dbReference>
<dbReference type="Gene3D" id="1.20.1640.10">
    <property type="entry name" value="Multidrug efflux transporter AcrB transmembrane domain"/>
    <property type="match status" value="2"/>
</dbReference>
<evidence type="ECO:0000259" key="8">
    <source>
        <dbReference type="PROSITE" id="PS50156"/>
    </source>
</evidence>
<feature type="transmembrane region" description="Helical" evidence="7">
    <location>
        <begin position="225"/>
        <end position="245"/>
    </location>
</feature>
<comment type="subcellular location">
    <subcellularLocation>
        <location evidence="1">Cell membrane</location>
        <topology evidence="1">Multi-pass membrane protein</topology>
    </subcellularLocation>
</comment>
<feature type="transmembrane region" description="Helical" evidence="7">
    <location>
        <begin position="334"/>
        <end position="357"/>
    </location>
</feature>
<dbReference type="SUPFAM" id="SSF82866">
    <property type="entry name" value="Multidrug efflux transporter AcrB transmembrane domain"/>
    <property type="match status" value="2"/>
</dbReference>
<protein>
    <submittedName>
        <fullName evidence="9">MMPL family transporter</fullName>
    </submittedName>
</protein>
<dbReference type="RefSeq" id="WP_378114038.1">
    <property type="nucleotide sequence ID" value="NZ_JBHSNC010000057.1"/>
</dbReference>
<accession>A0ABW0R886</accession>
<reference evidence="10" key="1">
    <citation type="journal article" date="2019" name="Int. J. Syst. Evol. Microbiol.">
        <title>The Global Catalogue of Microorganisms (GCM) 10K type strain sequencing project: providing services to taxonomists for standard genome sequencing and annotation.</title>
        <authorList>
            <consortium name="The Broad Institute Genomics Platform"/>
            <consortium name="The Broad Institute Genome Sequencing Center for Infectious Disease"/>
            <person name="Wu L."/>
            <person name="Ma J."/>
        </authorList>
    </citation>
    <scope>NUCLEOTIDE SEQUENCE [LARGE SCALE GENOMIC DNA]</scope>
    <source>
        <strain evidence="10">CGMCC 1.18578</strain>
    </source>
</reference>
<feature type="transmembrane region" description="Helical" evidence="7">
    <location>
        <begin position="694"/>
        <end position="713"/>
    </location>
</feature>
<evidence type="ECO:0000313" key="10">
    <source>
        <dbReference type="Proteomes" id="UP001596108"/>
    </source>
</evidence>
<evidence type="ECO:0000313" key="9">
    <source>
        <dbReference type="EMBL" id="MFC5532067.1"/>
    </source>
</evidence>
<dbReference type="InterPro" id="IPR000731">
    <property type="entry name" value="SSD"/>
</dbReference>
<dbReference type="PROSITE" id="PS50156">
    <property type="entry name" value="SSD"/>
    <property type="match status" value="2"/>
</dbReference>
<evidence type="ECO:0000256" key="5">
    <source>
        <dbReference type="ARBA" id="ARBA00022989"/>
    </source>
</evidence>
<evidence type="ECO:0000256" key="7">
    <source>
        <dbReference type="SAM" id="Phobius"/>
    </source>
</evidence>
<feature type="domain" description="SSD" evidence="8">
    <location>
        <begin position="591"/>
        <end position="719"/>
    </location>
</feature>
<feature type="transmembrane region" description="Helical" evidence="7">
    <location>
        <begin position="624"/>
        <end position="646"/>
    </location>
</feature>
<evidence type="ECO:0000256" key="6">
    <source>
        <dbReference type="ARBA" id="ARBA00023136"/>
    </source>
</evidence>
<keyword evidence="4 7" id="KW-0812">Transmembrane</keyword>
<sequence length="743" mass="80169">MTGKFRFAEWISGKRAKWITLLAWIVAAGLLSALLPSASSQENNNAPNLSASKPSVQADTIAEREFGSGADIPALFVWHREGGLTDTDLIGIQQWSAQLATSPAPYQTETPPLDRMPLPAFKAELSEDGSTLVTPVFFDKQADVDQLKEGIERIQETTVKLFGDDPYAQPINGNESLSVRVTGPVGIQIDATGLFKNADVSLMLGTVALVLVLLLLIYRSPILAFIPLIAVGFAYGVINPLLGWMAREGWIVVDSQALSIMTVLLFGAGTDYCLFLISRFRQMLKTEEHAGKALLSAITGASGAIAMSGLTVVLSLLALLVAKYGAYHRFAAPFSIAIFVMGIASLTLVPAILAIIGRGSFYPFVPRTPEMRAERAALKGVPPKKDIAADRAPRNWAGRSVVSKPGWIIALCVVILGGFAVFTTQIKVTYDILSSFPKDMASREGFALIGDKFSPGELAPVKVMIDTQGKDISLAEDLSALPYVDSVSEPRVGKSNENILAYDVELGMNPYSLEAMNRIPELRAATEQALSEAGASDAKNRVWIGGQTAEQYDTKNTGDRDTKLILPIVIGLITLLLLFYLRSVIATIYLVLTVILSYFSALGLGWIILHYGFGADAIQGSIPLYSFVFLVALGEDYNIFMISSIWQKRKRMPLDQAVREGVGETGSVITSAGLILAGTFAVLATLPIQVLVQFGLITAIGVLLDTFVVRPFLVPAITMKLGKWSFWPGKAEDADQVAGERSL</sequence>
<feature type="transmembrane region" description="Helical" evidence="7">
    <location>
        <begin position="257"/>
        <end position="277"/>
    </location>
</feature>
<dbReference type="EMBL" id="JBHSNC010000057">
    <property type="protein sequence ID" value="MFC5532067.1"/>
    <property type="molecule type" value="Genomic_DNA"/>
</dbReference>
<dbReference type="InterPro" id="IPR004869">
    <property type="entry name" value="MMPL_dom"/>
</dbReference>
<evidence type="ECO:0000256" key="3">
    <source>
        <dbReference type="ARBA" id="ARBA00022475"/>
    </source>
</evidence>
<dbReference type="Pfam" id="PF03176">
    <property type="entry name" value="MMPL"/>
    <property type="match status" value="2"/>
</dbReference>